<dbReference type="EMBL" id="JRKL02002912">
    <property type="protein sequence ID" value="KAF3957104.1"/>
    <property type="molecule type" value="Genomic_DNA"/>
</dbReference>
<dbReference type="AlphaFoldDB" id="A0A8J4VQ52"/>
<evidence type="ECO:0000313" key="1">
    <source>
        <dbReference type="EMBL" id="KAF3957104.1"/>
    </source>
</evidence>
<comment type="caution">
    <text evidence="1">The sequence shown here is derived from an EMBL/GenBank/DDBJ whole genome shotgun (WGS) entry which is preliminary data.</text>
</comment>
<sequence length="158" mass="17431">MVSSANIVIIFENLENWKSKKLADDAAVEVSIPERTTIPSGDDSVWADVSPLLESACKDTSKNLEAHFEECYHSSKEVLHGSHTRSMSICAPSNSGIIRSSIDRFISFQPSKSICRQGDESSMTGENKDKYLFGGIDQQSTQGKVCVVDSYYCPQSIR</sequence>
<reference evidence="1" key="1">
    <citation type="submission" date="2020-03" db="EMBL/GenBank/DDBJ databases">
        <title>Castanea mollissima Vanexum genome sequencing.</title>
        <authorList>
            <person name="Staton M."/>
        </authorList>
    </citation>
    <scope>NUCLEOTIDE SEQUENCE</scope>
    <source>
        <tissue evidence="1">Leaf</tissue>
    </source>
</reference>
<keyword evidence="2" id="KW-1185">Reference proteome</keyword>
<name>A0A8J4VQ52_9ROSI</name>
<evidence type="ECO:0000313" key="2">
    <source>
        <dbReference type="Proteomes" id="UP000737018"/>
    </source>
</evidence>
<proteinExistence type="predicted"/>
<gene>
    <name evidence="1" type="ORF">CMV_017848</name>
</gene>
<accession>A0A8J4VQ52</accession>
<dbReference type="OrthoDB" id="269405at2759"/>
<dbReference type="Proteomes" id="UP000737018">
    <property type="component" value="Unassembled WGS sequence"/>
</dbReference>
<protein>
    <submittedName>
        <fullName evidence="1">Uncharacterized protein</fullName>
    </submittedName>
</protein>
<organism evidence="1 2">
    <name type="scientific">Castanea mollissima</name>
    <name type="common">Chinese chestnut</name>
    <dbReference type="NCBI Taxonomy" id="60419"/>
    <lineage>
        <taxon>Eukaryota</taxon>
        <taxon>Viridiplantae</taxon>
        <taxon>Streptophyta</taxon>
        <taxon>Embryophyta</taxon>
        <taxon>Tracheophyta</taxon>
        <taxon>Spermatophyta</taxon>
        <taxon>Magnoliopsida</taxon>
        <taxon>eudicotyledons</taxon>
        <taxon>Gunneridae</taxon>
        <taxon>Pentapetalae</taxon>
        <taxon>rosids</taxon>
        <taxon>fabids</taxon>
        <taxon>Fagales</taxon>
        <taxon>Fagaceae</taxon>
        <taxon>Castanea</taxon>
    </lineage>
</organism>